<evidence type="ECO:0000256" key="5">
    <source>
        <dbReference type="SAM" id="Phobius"/>
    </source>
</evidence>
<evidence type="ECO:0000313" key="8">
    <source>
        <dbReference type="Proteomes" id="UP000006362"/>
    </source>
</evidence>
<evidence type="ECO:0000313" key="7">
    <source>
        <dbReference type="EMBL" id="ADU96761.1"/>
    </source>
</evidence>
<protein>
    <submittedName>
        <fullName evidence="7">Biotin/lipoyl attachment domain-containing protein</fullName>
    </submittedName>
</protein>
<proteinExistence type="predicted"/>
<dbReference type="GO" id="GO:0016020">
    <property type="term" value="C:membrane"/>
    <property type="evidence" value="ECO:0007669"/>
    <property type="project" value="UniProtKB-SubCell"/>
</dbReference>
<dbReference type="InterPro" id="IPR011053">
    <property type="entry name" value="Single_hybrid_motif"/>
</dbReference>
<keyword evidence="4 5" id="KW-0472">Membrane</keyword>
<reference evidence="7" key="1">
    <citation type="submission" date="2011-01" db="EMBL/GenBank/DDBJ databases">
        <title>Complete sequence of chromosome of Thermovibrio ammonificans HB-1.</title>
        <authorList>
            <consortium name="US DOE Joint Genome Institute"/>
            <person name="Lucas S."/>
            <person name="Copeland A."/>
            <person name="Lapidus A."/>
            <person name="Cheng J.-F."/>
            <person name="Goodwin L."/>
            <person name="Pitluck S."/>
            <person name="Davenport K."/>
            <person name="Detter J.C."/>
            <person name="Han C."/>
            <person name="Tapia R."/>
            <person name="Land M."/>
            <person name="Hauser L."/>
            <person name="Kyrpides N."/>
            <person name="Ivanova N."/>
            <person name="Ovchinnikova G."/>
            <person name="Vetriani C."/>
            <person name="Woyke T."/>
        </authorList>
    </citation>
    <scope>NUCLEOTIDE SEQUENCE [LARGE SCALE GENOMIC DNA]</scope>
    <source>
        <strain evidence="7">HB-1</strain>
    </source>
</reference>
<dbReference type="AlphaFoldDB" id="E8T6H7"/>
<evidence type="ECO:0000256" key="2">
    <source>
        <dbReference type="ARBA" id="ARBA00022692"/>
    </source>
</evidence>
<sequence length="381" mass="43307">MSEEKNQNNIGKMKFRAEPTRHFPRYRIPAYIEIDGKRYKLKDWSIGGCAIIGLPEEYLQKRWATGNLIVPFDTFDTVIKNIKLEFLRKNPDGTIGCRFTELRPDQISLMQDIIEAYLEGSIEPSVDEFINTIKREDLREALEARKPKAPKRAEAEEILRRIFITFLFVVIILTLVIFILEALYTRVYLVRAVSAFYDAPLKVIRTPASGFFKFKNPIHPGDRIKKDEILGFMNVPGLVSFVIPSPVEGTVTKVFVTNNDAVREGDPLMLVLPKGKRVYVFANILHKDLERVRVGDTARVIRFDGKVIIGKIVEIKASPSLAALHSTSPMPAYSFAWNYDRVKIELPPDSCSLDDIGNSVEVQIDLTPPLLKPVFALLPKF</sequence>
<evidence type="ECO:0000259" key="6">
    <source>
        <dbReference type="Pfam" id="PF00364"/>
    </source>
</evidence>
<keyword evidence="8" id="KW-1185">Reference proteome</keyword>
<keyword evidence="2 5" id="KW-0812">Transmembrane</keyword>
<dbReference type="Pfam" id="PF00364">
    <property type="entry name" value="Biotin_lipoyl"/>
    <property type="match status" value="1"/>
</dbReference>
<gene>
    <name evidence="7" type="ordered locus">Theam_0794</name>
</gene>
<dbReference type="PANTHER" id="PTHR30386:SF26">
    <property type="entry name" value="TRANSPORT PROTEIN COMB"/>
    <property type="match status" value="1"/>
</dbReference>
<accession>E8T6H7</accession>
<dbReference type="Proteomes" id="UP000006362">
    <property type="component" value="Chromosome"/>
</dbReference>
<dbReference type="Gene3D" id="2.40.50.100">
    <property type="match status" value="1"/>
</dbReference>
<dbReference type="InterPro" id="IPR000089">
    <property type="entry name" value="Biotin_lipoyl"/>
</dbReference>
<dbReference type="eggNOG" id="COG1566">
    <property type="taxonomic scope" value="Bacteria"/>
</dbReference>
<dbReference type="PANTHER" id="PTHR30386">
    <property type="entry name" value="MEMBRANE FUSION SUBUNIT OF EMRAB-TOLC MULTIDRUG EFFLUX PUMP"/>
    <property type="match status" value="1"/>
</dbReference>
<dbReference type="SUPFAM" id="SSF51230">
    <property type="entry name" value="Single hybrid motif"/>
    <property type="match status" value="1"/>
</dbReference>
<dbReference type="OrthoDB" id="9805770at2"/>
<keyword evidence="3 5" id="KW-1133">Transmembrane helix</keyword>
<dbReference type="KEGG" id="tam:Theam_0794"/>
<evidence type="ECO:0000256" key="4">
    <source>
        <dbReference type="ARBA" id="ARBA00023136"/>
    </source>
</evidence>
<feature type="domain" description="Lipoyl-binding" evidence="6">
    <location>
        <begin position="215"/>
        <end position="269"/>
    </location>
</feature>
<evidence type="ECO:0000256" key="1">
    <source>
        <dbReference type="ARBA" id="ARBA00004167"/>
    </source>
</evidence>
<dbReference type="STRING" id="648996.Theam_0794"/>
<feature type="transmembrane region" description="Helical" evidence="5">
    <location>
        <begin position="162"/>
        <end position="184"/>
    </location>
</feature>
<dbReference type="HOGENOM" id="CLU_725470_0_0_0"/>
<dbReference type="EMBL" id="CP002444">
    <property type="protein sequence ID" value="ADU96761.1"/>
    <property type="molecule type" value="Genomic_DNA"/>
</dbReference>
<organism evidence="7 8">
    <name type="scientific">Thermovibrio ammonificans (strain DSM 15698 / JCM 12110 / HB-1)</name>
    <dbReference type="NCBI Taxonomy" id="648996"/>
    <lineage>
        <taxon>Bacteria</taxon>
        <taxon>Pseudomonadati</taxon>
        <taxon>Aquificota</taxon>
        <taxon>Aquificia</taxon>
        <taxon>Desulfurobacteriales</taxon>
        <taxon>Desulfurobacteriaceae</taxon>
        <taxon>Thermovibrio</taxon>
    </lineage>
</organism>
<name>E8T6H7_THEA1</name>
<dbReference type="Gene3D" id="2.40.10.220">
    <property type="entry name" value="predicted glycosyltransferase like domains"/>
    <property type="match status" value="1"/>
</dbReference>
<dbReference type="InterPro" id="IPR050739">
    <property type="entry name" value="MFP"/>
</dbReference>
<evidence type="ECO:0000256" key="3">
    <source>
        <dbReference type="ARBA" id="ARBA00022989"/>
    </source>
</evidence>
<comment type="subcellular location">
    <subcellularLocation>
        <location evidence="1">Membrane</location>
        <topology evidence="1">Single-pass membrane protein</topology>
    </subcellularLocation>
</comment>
<dbReference type="RefSeq" id="WP_013537547.1">
    <property type="nucleotide sequence ID" value="NC_014926.1"/>
</dbReference>